<feature type="transmembrane region" description="Helical" evidence="8">
    <location>
        <begin position="144"/>
        <end position="160"/>
    </location>
</feature>
<dbReference type="GO" id="GO:0016763">
    <property type="term" value="F:pentosyltransferase activity"/>
    <property type="evidence" value="ECO:0007669"/>
    <property type="project" value="TreeGrafter"/>
</dbReference>
<comment type="caution">
    <text evidence="10">The sequence shown here is derived from an EMBL/GenBank/DDBJ whole genome shotgun (WGS) entry which is preliminary data.</text>
</comment>
<dbReference type="EMBL" id="MGFX01000003">
    <property type="protein sequence ID" value="OGM15516.1"/>
    <property type="molecule type" value="Genomic_DNA"/>
</dbReference>
<evidence type="ECO:0000256" key="1">
    <source>
        <dbReference type="ARBA" id="ARBA00004651"/>
    </source>
</evidence>
<evidence type="ECO:0000313" key="10">
    <source>
        <dbReference type="EMBL" id="OGM15516.1"/>
    </source>
</evidence>
<feature type="transmembrane region" description="Helical" evidence="8">
    <location>
        <begin position="353"/>
        <end position="371"/>
    </location>
</feature>
<evidence type="ECO:0000256" key="7">
    <source>
        <dbReference type="ARBA" id="ARBA00023136"/>
    </source>
</evidence>
<keyword evidence="5 8" id="KW-0812">Transmembrane</keyword>
<keyword evidence="4" id="KW-0808">Transferase</keyword>
<accession>A0A1F7XKH7</accession>
<dbReference type="PANTHER" id="PTHR33908">
    <property type="entry name" value="MANNOSYLTRANSFERASE YKCB-RELATED"/>
    <property type="match status" value="1"/>
</dbReference>
<name>A0A1F7XKH7_9BACT</name>
<feature type="transmembrane region" description="Helical" evidence="8">
    <location>
        <begin position="207"/>
        <end position="224"/>
    </location>
</feature>
<dbReference type="InterPro" id="IPR038731">
    <property type="entry name" value="RgtA/B/C-like"/>
</dbReference>
<dbReference type="STRING" id="1802485.A2V97_02440"/>
<feature type="transmembrane region" description="Helical" evidence="8">
    <location>
        <begin position="299"/>
        <end position="319"/>
    </location>
</feature>
<proteinExistence type="predicted"/>
<feature type="transmembrane region" description="Helical" evidence="8">
    <location>
        <begin position="276"/>
        <end position="293"/>
    </location>
</feature>
<evidence type="ECO:0000256" key="5">
    <source>
        <dbReference type="ARBA" id="ARBA00022692"/>
    </source>
</evidence>
<dbReference type="PANTHER" id="PTHR33908:SF11">
    <property type="entry name" value="MEMBRANE PROTEIN"/>
    <property type="match status" value="1"/>
</dbReference>
<feature type="transmembrane region" description="Helical" evidence="8">
    <location>
        <begin position="167"/>
        <end position="195"/>
    </location>
</feature>
<evidence type="ECO:0000256" key="4">
    <source>
        <dbReference type="ARBA" id="ARBA00022679"/>
    </source>
</evidence>
<evidence type="ECO:0000259" key="9">
    <source>
        <dbReference type="Pfam" id="PF13231"/>
    </source>
</evidence>
<evidence type="ECO:0000256" key="8">
    <source>
        <dbReference type="SAM" id="Phobius"/>
    </source>
</evidence>
<feature type="transmembrane region" description="Helical" evidence="8">
    <location>
        <begin position="88"/>
        <end position="108"/>
    </location>
</feature>
<evidence type="ECO:0000313" key="11">
    <source>
        <dbReference type="Proteomes" id="UP000177382"/>
    </source>
</evidence>
<comment type="subcellular location">
    <subcellularLocation>
        <location evidence="1">Cell membrane</location>
        <topology evidence="1">Multi-pass membrane protein</topology>
    </subcellularLocation>
</comment>
<gene>
    <name evidence="10" type="ORF">A2V97_02440</name>
</gene>
<keyword evidence="6 8" id="KW-1133">Transmembrane helix</keyword>
<evidence type="ECO:0000256" key="3">
    <source>
        <dbReference type="ARBA" id="ARBA00022676"/>
    </source>
</evidence>
<dbReference type="AlphaFoldDB" id="A0A1F7XKH7"/>
<protein>
    <recommendedName>
        <fullName evidence="9">Glycosyltransferase RgtA/B/C/D-like domain-containing protein</fullName>
    </recommendedName>
</protein>
<sequence length="491" mass="56433">MKLKLSKYTLLLILIIAVGIFFRLYKSVIYFPYGHDNDLAGWVIKDILLNKHLRLVGQETSTQGIYIGALYYYLLIPFYLLTKMEPTGGIILSAILGAFTIWSTYFVFKEIFKKKEIGLIGAAICAVSYAFVMNDRGNVPTTPVILWSVWFLYAVSSLLLKKNTKSFILLGVLIALTWHLNVTLVLLTILIPAALIITRWKFDFRKVFWGLSAFFVTSIPFFAFELRHNFLQTRAVISSFLLNQGSELTLVEQAKRVLHIFSQIVTNIFWYPPQRLNFILPLILLVALIYLAVKKKISKNLTGILILWSILPVVFFSFYSKQVSEYYLNSVLIIALSVISLSLYYILTSKYRVIGFLLLGLFAYINFYKFFTYQDSRQGYIWRRALVLDIKRSALEHGYPCVAVSYITNPGYELGYRYFFWLTGMHVNRPDSGAPVYTIVFPLKDIFPTHKNFGALGLIYPDYKRYTKGGVEKSCSGQNSNLTDPMFGYTE</sequence>
<reference evidence="10 11" key="1">
    <citation type="journal article" date="2016" name="Nat. Commun.">
        <title>Thousands of microbial genomes shed light on interconnected biogeochemical processes in an aquifer system.</title>
        <authorList>
            <person name="Anantharaman K."/>
            <person name="Brown C.T."/>
            <person name="Hug L.A."/>
            <person name="Sharon I."/>
            <person name="Castelle C.J."/>
            <person name="Probst A.J."/>
            <person name="Thomas B.C."/>
            <person name="Singh A."/>
            <person name="Wilkins M.J."/>
            <person name="Karaoz U."/>
            <person name="Brodie E.L."/>
            <person name="Williams K.H."/>
            <person name="Hubbard S.S."/>
            <person name="Banfield J.F."/>
        </authorList>
    </citation>
    <scope>NUCLEOTIDE SEQUENCE [LARGE SCALE GENOMIC DNA]</scope>
</reference>
<dbReference type="Proteomes" id="UP000177382">
    <property type="component" value="Unassembled WGS sequence"/>
</dbReference>
<feature type="transmembrane region" description="Helical" evidence="8">
    <location>
        <begin position="6"/>
        <end position="25"/>
    </location>
</feature>
<feature type="domain" description="Glycosyltransferase RgtA/B/C/D-like" evidence="9">
    <location>
        <begin position="72"/>
        <end position="218"/>
    </location>
</feature>
<feature type="transmembrane region" description="Helical" evidence="8">
    <location>
        <begin position="326"/>
        <end position="347"/>
    </location>
</feature>
<evidence type="ECO:0000256" key="6">
    <source>
        <dbReference type="ARBA" id="ARBA00022989"/>
    </source>
</evidence>
<organism evidence="10 11">
    <name type="scientific">Candidatus Woesebacteria bacterium RBG_16_42_24</name>
    <dbReference type="NCBI Taxonomy" id="1802485"/>
    <lineage>
        <taxon>Bacteria</taxon>
        <taxon>Candidatus Woeseibacteriota</taxon>
    </lineage>
</organism>
<feature type="transmembrane region" description="Helical" evidence="8">
    <location>
        <begin position="64"/>
        <end position="82"/>
    </location>
</feature>
<keyword evidence="3" id="KW-0328">Glycosyltransferase</keyword>
<keyword evidence="7 8" id="KW-0472">Membrane</keyword>
<dbReference type="Pfam" id="PF13231">
    <property type="entry name" value="PMT_2"/>
    <property type="match status" value="1"/>
</dbReference>
<evidence type="ECO:0000256" key="2">
    <source>
        <dbReference type="ARBA" id="ARBA00022475"/>
    </source>
</evidence>
<feature type="transmembrane region" description="Helical" evidence="8">
    <location>
        <begin position="115"/>
        <end position="132"/>
    </location>
</feature>
<keyword evidence="2" id="KW-1003">Cell membrane</keyword>
<dbReference type="GO" id="GO:0005886">
    <property type="term" value="C:plasma membrane"/>
    <property type="evidence" value="ECO:0007669"/>
    <property type="project" value="UniProtKB-SubCell"/>
</dbReference>
<dbReference type="GO" id="GO:0009103">
    <property type="term" value="P:lipopolysaccharide biosynthetic process"/>
    <property type="evidence" value="ECO:0007669"/>
    <property type="project" value="UniProtKB-ARBA"/>
</dbReference>
<dbReference type="InterPro" id="IPR050297">
    <property type="entry name" value="LipidA_mod_glycosyltrf_83"/>
</dbReference>